<sequence>MWRGRGLVICAGDLCRTAGWPFGAWRLALGAWRLALGAWRLALGAWRLANRQDREVGRHWPMASQIASARQRDAGRWLQSEMTGLIKVVVIGAKPHARYSARAAAL</sequence>
<organism evidence="1 2">
    <name type="scientific">Burkholderia contaminans</name>
    <dbReference type="NCBI Taxonomy" id="488447"/>
    <lineage>
        <taxon>Bacteria</taxon>
        <taxon>Pseudomonadati</taxon>
        <taxon>Pseudomonadota</taxon>
        <taxon>Betaproteobacteria</taxon>
        <taxon>Burkholderiales</taxon>
        <taxon>Burkholderiaceae</taxon>
        <taxon>Burkholderia</taxon>
        <taxon>Burkholderia cepacia complex</taxon>
    </lineage>
</organism>
<dbReference type="AlphaFoldDB" id="A0A3N8PIK7"/>
<accession>A0A3N8PIK7</accession>
<evidence type="ECO:0000313" key="2">
    <source>
        <dbReference type="Proteomes" id="UP000277921"/>
    </source>
</evidence>
<dbReference type="EMBL" id="QTQV01000016">
    <property type="protein sequence ID" value="RQT11451.1"/>
    <property type="molecule type" value="Genomic_DNA"/>
</dbReference>
<dbReference type="Proteomes" id="UP000277921">
    <property type="component" value="Unassembled WGS sequence"/>
</dbReference>
<gene>
    <name evidence="1" type="ORF">DF051_25625</name>
</gene>
<reference evidence="1 2" key="1">
    <citation type="submission" date="2018-08" db="EMBL/GenBank/DDBJ databases">
        <title>Comparative analysis of Burkholderia isolates from Puerto Rico.</title>
        <authorList>
            <person name="Hall C."/>
            <person name="Sahl J."/>
            <person name="Wagner D."/>
        </authorList>
    </citation>
    <scope>NUCLEOTIDE SEQUENCE [LARGE SCALE GENOMIC DNA]</scope>
    <source>
        <strain evidence="1 2">Bp9025</strain>
    </source>
</reference>
<proteinExistence type="predicted"/>
<comment type="caution">
    <text evidence="1">The sequence shown here is derived from an EMBL/GenBank/DDBJ whole genome shotgun (WGS) entry which is preliminary data.</text>
</comment>
<evidence type="ECO:0000313" key="1">
    <source>
        <dbReference type="EMBL" id="RQT11451.1"/>
    </source>
</evidence>
<name>A0A3N8PIK7_9BURK</name>
<protein>
    <submittedName>
        <fullName evidence="1">Uncharacterized protein</fullName>
    </submittedName>
</protein>